<dbReference type="InterPro" id="IPR010775">
    <property type="entry name" value="DUF1365"/>
</dbReference>
<evidence type="ECO:0008006" key="4">
    <source>
        <dbReference type="Google" id="ProtNLM"/>
    </source>
</evidence>
<organism evidence="2 3">
    <name type="scientific">Kingdonia uniflora</name>
    <dbReference type="NCBI Taxonomy" id="39325"/>
    <lineage>
        <taxon>Eukaryota</taxon>
        <taxon>Viridiplantae</taxon>
        <taxon>Streptophyta</taxon>
        <taxon>Embryophyta</taxon>
        <taxon>Tracheophyta</taxon>
        <taxon>Spermatophyta</taxon>
        <taxon>Magnoliopsida</taxon>
        <taxon>Ranunculales</taxon>
        <taxon>Circaeasteraceae</taxon>
        <taxon>Kingdonia</taxon>
    </lineage>
</organism>
<keyword evidence="3" id="KW-1185">Reference proteome</keyword>
<proteinExistence type="predicted"/>
<dbReference type="PANTHER" id="PTHR33973">
    <property type="entry name" value="OS07G0153300 PROTEIN"/>
    <property type="match status" value="1"/>
</dbReference>
<sequence length="262" mass="30189">MEILYLLASIISNTFISLTLSILIPFQYLYSFISSKQIPTTKINNGTKKPMFLYQGSVSHERKLPVYHSFRYSARYALFDLDIAPQTLPRSFFKDHLSAQQAREITKTNGPVFLLTIPPSVGYEQNPLSVYYCYELDGSDMCLNMCIAEVTNTPWGERVSFVFRPNSDIVAKPLHVSPFMDMLGNWSMRTDTPGDNLFLAISVQHPELGDYFTATLKAKRVSSWTFGPVLFFWMMPQKVALWIYWEVNVINVYYPFKFTSII</sequence>
<evidence type="ECO:0000256" key="1">
    <source>
        <dbReference type="SAM" id="Phobius"/>
    </source>
</evidence>
<dbReference type="EMBL" id="JACGCM010002238">
    <property type="protein sequence ID" value="KAF6142822.1"/>
    <property type="molecule type" value="Genomic_DNA"/>
</dbReference>
<keyword evidence="1" id="KW-0472">Membrane</keyword>
<evidence type="ECO:0000313" key="2">
    <source>
        <dbReference type="EMBL" id="KAF6142822.1"/>
    </source>
</evidence>
<feature type="transmembrane region" description="Helical" evidence="1">
    <location>
        <begin position="224"/>
        <end position="245"/>
    </location>
</feature>
<gene>
    <name evidence="2" type="ORF">GIB67_002686</name>
</gene>
<name>A0A7J7LJV0_9MAGN</name>
<keyword evidence="1" id="KW-1133">Transmembrane helix</keyword>
<comment type="caution">
    <text evidence="2">The sequence shown here is derived from an EMBL/GenBank/DDBJ whole genome shotgun (WGS) entry which is preliminary data.</text>
</comment>
<protein>
    <recommendedName>
        <fullName evidence="4">DUF1365 domain-containing protein</fullName>
    </recommendedName>
</protein>
<dbReference type="Proteomes" id="UP000541444">
    <property type="component" value="Unassembled WGS sequence"/>
</dbReference>
<dbReference type="PANTHER" id="PTHR33973:SF4">
    <property type="entry name" value="OS07G0153300 PROTEIN"/>
    <property type="match status" value="1"/>
</dbReference>
<reference evidence="2 3" key="1">
    <citation type="journal article" date="2020" name="IScience">
        <title>Genome Sequencing of the Endangered Kingdonia uniflora (Circaeasteraceae, Ranunculales) Reveals Potential Mechanisms of Evolutionary Specialization.</title>
        <authorList>
            <person name="Sun Y."/>
            <person name="Deng T."/>
            <person name="Zhang A."/>
            <person name="Moore M.J."/>
            <person name="Landis J.B."/>
            <person name="Lin N."/>
            <person name="Zhang H."/>
            <person name="Zhang X."/>
            <person name="Huang J."/>
            <person name="Zhang X."/>
            <person name="Sun H."/>
            <person name="Wang H."/>
        </authorList>
    </citation>
    <scope>NUCLEOTIDE SEQUENCE [LARGE SCALE GENOMIC DNA]</scope>
    <source>
        <strain evidence="2">TB1705</strain>
        <tissue evidence="2">Leaf</tissue>
    </source>
</reference>
<keyword evidence="1" id="KW-0812">Transmembrane</keyword>
<evidence type="ECO:0000313" key="3">
    <source>
        <dbReference type="Proteomes" id="UP000541444"/>
    </source>
</evidence>
<dbReference type="AlphaFoldDB" id="A0A7J7LJV0"/>
<accession>A0A7J7LJV0</accession>
<dbReference type="OrthoDB" id="3340520at2759"/>
<dbReference type="Pfam" id="PF07103">
    <property type="entry name" value="DUF1365"/>
    <property type="match status" value="1"/>
</dbReference>
<feature type="transmembrane region" description="Helical" evidence="1">
    <location>
        <begin position="6"/>
        <end position="30"/>
    </location>
</feature>